<dbReference type="AlphaFoldDB" id="A0A2P8FT44"/>
<proteinExistence type="predicted"/>
<sequence length="51" mass="6050">MAQIHYTIVTNSADTLFNPYFAITPSINIPYNRKEEYWENKILANILFLTR</sequence>
<evidence type="ECO:0000313" key="2">
    <source>
        <dbReference type="Proteomes" id="UP000240978"/>
    </source>
</evidence>
<keyword evidence="2" id="KW-1185">Reference proteome</keyword>
<accession>A0A2P8FT44</accession>
<comment type="caution">
    <text evidence="1">The sequence shown here is derived from an EMBL/GenBank/DDBJ whole genome shotgun (WGS) entry which is preliminary data.</text>
</comment>
<evidence type="ECO:0000313" key="1">
    <source>
        <dbReference type="EMBL" id="PSL24898.1"/>
    </source>
</evidence>
<dbReference type="EMBL" id="PYGK01000014">
    <property type="protein sequence ID" value="PSL24898.1"/>
    <property type="molecule type" value="Genomic_DNA"/>
</dbReference>
<organism evidence="1 2">
    <name type="scientific">Chitinophaga ginsengisoli</name>
    <dbReference type="NCBI Taxonomy" id="363837"/>
    <lineage>
        <taxon>Bacteria</taxon>
        <taxon>Pseudomonadati</taxon>
        <taxon>Bacteroidota</taxon>
        <taxon>Chitinophagia</taxon>
        <taxon>Chitinophagales</taxon>
        <taxon>Chitinophagaceae</taxon>
        <taxon>Chitinophaga</taxon>
    </lineage>
</organism>
<gene>
    <name evidence="1" type="ORF">CLV42_11447</name>
</gene>
<reference evidence="1 2" key="1">
    <citation type="submission" date="2018-03" db="EMBL/GenBank/DDBJ databases">
        <title>Genomic Encyclopedia of Archaeal and Bacterial Type Strains, Phase II (KMG-II): from individual species to whole genera.</title>
        <authorList>
            <person name="Goeker M."/>
        </authorList>
    </citation>
    <scope>NUCLEOTIDE SEQUENCE [LARGE SCALE GENOMIC DNA]</scope>
    <source>
        <strain evidence="1 2">DSM 18107</strain>
    </source>
</reference>
<protein>
    <submittedName>
        <fullName evidence="1">Uncharacterized protein</fullName>
    </submittedName>
</protein>
<dbReference type="Proteomes" id="UP000240978">
    <property type="component" value="Unassembled WGS sequence"/>
</dbReference>
<name>A0A2P8FT44_9BACT</name>